<proteinExistence type="predicted"/>
<keyword evidence="1" id="KW-0378">Hydrolase</keyword>
<dbReference type="PANTHER" id="PTHR37946:SF1">
    <property type="entry name" value="SLL1969 PROTEIN"/>
    <property type="match status" value="1"/>
</dbReference>
<dbReference type="EMBL" id="FOHA01000001">
    <property type="protein sequence ID" value="SER49945.1"/>
    <property type="molecule type" value="Genomic_DNA"/>
</dbReference>
<gene>
    <name evidence="1" type="ORF">SAMN04488559_10146</name>
</gene>
<accession>A0A1H9PQ71</accession>
<dbReference type="PANTHER" id="PTHR37946">
    <property type="entry name" value="SLL1969 PROTEIN"/>
    <property type="match status" value="1"/>
</dbReference>
<evidence type="ECO:0000313" key="2">
    <source>
        <dbReference type="Proteomes" id="UP000198948"/>
    </source>
</evidence>
<dbReference type="GO" id="GO:0016787">
    <property type="term" value="F:hydrolase activity"/>
    <property type="evidence" value="ECO:0007669"/>
    <property type="project" value="UniProtKB-KW"/>
</dbReference>
<dbReference type="Pfam" id="PF06028">
    <property type="entry name" value="DUF915"/>
    <property type="match status" value="1"/>
</dbReference>
<reference evidence="1 2" key="1">
    <citation type="submission" date="2016-10" db="EMBL/GenBank/DDBJ databases">
        <authorList>
            <person name="de Groot N.N."/>
        </authorList>
    </citation>
    <scope>NUCLEOTIDE SEQUENCE [LARGE SCALE GENOMIC DNA]</scope>
    <source>
        <strain evidence="1 2">DSM 13760</strain>
    </source>
</reference>
<dbReference type="Gene3D" id="3.40.50.1820">
    <property type="entry name" value="alpha/beta hydrolase"/>
    <property type="match status" value="1"/>
</dbReference>
<sequence length="287" mass="31908">MKKKIIIGLLALLIVVGATVFWLTRPPKIGKEVQNAIDKEEVIDSNIPTVFMHGYAGTKNSLGKMIERFDESGVATKGLILTMKKDGTIEATGELDTTKKNPTIQFIYEDSRVSVEDNILWLVDLMKELKSNYGIETIHFVGHSLGGVAGLYYLEEHASDAHFPHIQKFVAIGSPFNGLYIADDGVSPYDFGPTGPQTETERFTFFKENKEKIPADTHILNIAGDVEDGTKSDESVAVSSALSIRFMLNPQHYQEKVFYGAKAQHSALHENDQVDAEVLKFLWSNNQ</sequence>
<name>A0A1H9PQ71_9LACT</name>
<dbReference type="InterPro" id="IPR010315">
    <property type="entry name" value="DUF915_hydro-like"/>
</dbReference>
<dbReference type="SUPFAM" id="SSF53474">
    <property type="entry name" value="alpha/beta-Hydrolases"/>
    <property type="match status" value="1"/>
</dbReference>
<evidence type="ECO:0000313" key="1">
    <source>
        <dbReference type="EMBL" id="SER49945.1"/>
    </source>
</evidence>
<dbReference type="InterPro" id="IPR029058">
    <property type="entry name" value="AB_hydrolase_fold"/>
</dbReference>
<dbReference type="STRING" id="142588.SAMN04488559_10146"/>
<dbReference type="Proteomes" id="UP000198948">
    <property type="component" value="Unassembled WGS sequence"/>
</dbReference>
<protein>
    <submittedName>
        <fullName evidence="1">Uncharacterized protein with an alpha/beta hydrolase fold</fullName>
    </submittedName>
</protein>
<dbReference type="AlphaFoldDB" id="A0A1H9PQ71"/>
<keyword evidence="2" id="KW-1185">Reference proteome</keyword>
<dbReference type="RefSeq" id="WP_177165613.1">
    <property type="nucleotide sequence ID" value="NZ_FOHA01000001.1"/>
</dbReference>
<organism evidence="1 2">
    <name type="scientific">Isobaculum melis</name>
    <dbReference type="NCBI Taxonomy" id="142588"/>
    <lineage>
        <taxon>Bacteria</taxon>
        <taxon>Bacillati</taxon>
        <taxon>Bacillota</taxon>
        <taxon>Bacilli</taxon>
        <taxon>Lactobacillales</taxon>
        <taxon>Carnobacteriaceae</taxon>
        <taxon>Isobaculum</taxon>
    </lineage>
</organism>